<evidence type="ECO:0000313" key="2">
    <source>
        <dbReference type="EMBL" id="KAK0143588.1"/>
    </source>
</evidence>
<dbReference type="AlphaFoldDB" id="A0AA47MNC2"/>
<dbReference type="EMBL" id="JAOPHQ010003411">
    <property type="protein sequence ID" value="KAK0143588.1"/>
    <property type="molecule type" value="Genomic_DNA"/>
</dbReference>
<organism evidence="2 3">
    <name type="scientific">Merluccius polli</name>
    <name type="common">Benguela hake</name>
    <name type="synonym">Merluccius cadenati</name>
    <dbReference type="NCBI Taxonomy" id="89951"/>
    <lineage>
        <taxon>Eukaryota</taxon>
        <taxon>Metazoa</taxon>
        <taxon>Chordata</taxon>
        <taxon>Craniata</taxon>
        <taxon>Vertebrata</taxon>
        <taxon>Euteleostomi</taxon>
        <taxon>Actinopterygii</taxon>
        <taxon>Neopterygii</taxon>
        <taxon>Teleostei</taxon>
        <taxon>Neoteleostei</taxon>
        <taxon>Acanthomorphata</taxon>
        <taxon>Zeiogadaria</taxon>
        <taxon>Gadariae</taxon>
        <taxon>Gadiformes</taxon>
        <taxon>Gadoidei</taxon>
        <taxon>Merlucciidae</taxon>
        <taxon>Merluccius</taxon>
    </lineage>
</organism>
<comment type="caution">
    <text evidence="2">The sequence shown here is derived from an EMBL/GenBank/DDBJ whole genome shotgun (WGS) entry which is preliminary data.</text>
</comment>
<gene>
    <name evidence="2" type="ORF">N1851_018327</name>
</gene>
<feature type="region of interest" description="Disordered" evidence="1">
    <location>
        <begin position="479"/>
        <end position="509"/>
    </location>
</feature>
<reference evidence="2" key="1">
    <citation type="journal article" date="2023" name="Front. Mar. Sci.">
        <title>A new Merluccius polli reference genome to investigate the effects of global change in West African waters.</title>
        <authorList>
            <person name="Mateo J.L."/>
            <person name="Blanco-Fernandez C."/>
            <person name="Garcia-Vazquez E."/>
            <person name="Machado-Schiaffino G."/>
        </authorList>
    </citation>
    <scope>NUCLEOTIDE SEQUENCE</scope>
    <source>
        <strain evidence="2">C29</strain>
        <tissue evidence="2">Fin</tissue>
    </source>
</reference>
<evidence type="ECO:0000256" key="1">
    <source>
        <dbReference type="SAM" id="MobiDB-lite"/>
    </source>
</evidence>
<dbReference type="SUPFAM" id="SSF56219">
    <property type="entry name" value="DNase I-like"/>
    <property type="match status" value="1"/>
</dbReference>
<dbReference type="Proteomes" id="UP001174136">
    <property type="component" value="Unassembled WGS sequence"/>
</dbReference>
<sequence>MLVLVEGSPSEPPQSVTCWAKVLYSRQDLLDIGSRCELAISEEFTEHHNIPVEIARQPDSAWITPVKRRRRKRRGARGGLLNRLKRDPHRPPIPSLFLANVRSLANKMDEMRLRVVTKTTNSCAFLLTESWLTASIPDASIEIQGYTIHRQDRNKESTGKSRGGGVVIYLNNNWTSDSKLVSSHCSQDLEYITVKCRPFHLAREHSAVFITVVYIAPDANASIALAILHNTISAQQSKYPHAVHITAGDFNQTNLKTVLPKLYQHVKCATRGDNTLDKVYTNIKNGYRAKQLPQLAQSDHMSLLLIPAYTPNRKSAPITINTVKTWPEGAMEQLQNCFEITDWSVFENRDLEQYTASVLGYITHCMDTVTRDKRIRIYPNRKPWMTKAVQCLLKDRDTAFKKGDKALYSAARANLKRGIRRAKADYKNKIEDCLQSNDSRKVWQGIQHMTNFKPSKPVADGDASTAEELDSFFARFERKPPTATPAHTPSPLPAPPLTPNNSLPTPPLTPNNSHTLTICRLHIHDANLPFHHIPKVLYWIEIW</sequence>
<evidence type="ECO:0000313" key="3">
    <source>
        <dbReference type="Proteomes" id="UP001174136"/>
    </source>
</evidence>
<dbReference type="Gene3D" id="3.60.10.10">
    <property type="entry name" value="Endonuclease/exonuclease/phosphatase"/>
    <property type="match status" value="1"/>
</dbReference>
<name>A0AA47MNC2_MERPO</name>
<proteinExistence type="predicted"/>
<protein>
    <recommendedName>
        <fullName evidence="4">Endonuclease/exonuclease/phosphatase domain-containing protein</fullName>
    </recommendedName>
</protein>
<dbReference type="InterPro" id="IPR036691">
    <property type="entry name" value="Endo/exonu/phosph_ase_sf"/>
</dbReference>
<keyword evidence="3" id="KW-1185">Reference proteome</keyword>
<dbReference type="PANTHER" id="PTHR47510:SF3">
    <property type="entry name" value="ENDO_EXONUCLEASE_PHOSPHATASE DOMAIN-CONTAINING PROTEIN"/>
    <property type="match status" value="1"/>
</dbReference>
<dbReference type="PANTHER" id="PTHR47510">
    <property type="entry name" value="REVERSE TRANSCRIPTASE DOMAIN-CONTAINING PROTEIN"/>
    <property type="match status" value="1"/>
</dbReference>
<feature type="compositionally biased region" description="Pro residues" evidence="1">
    <location>
        <begin position="488"/>
        <end position="509"/>
    </location>
</feature>
<accession>A0AA47MNC2</accession>
<evidence type="ECO:0008006" key="4">
    <source>
        <dbReference type="Google" id="ProtNLM"/>
    </source>
</evidence>